<evidence type="ECO:0000259" key="1">
    <source>
        <dbReference type="SMART" id="SM00418"/>
    </source>
</evidence>
<dbReference type="SMART" id="SM00418">
    <property type="entry name" value="HTH_ARSR"/>
    <property type="match status" value="1"/>
</dbReference>
<feature type="domain" description="HTH arsR-type" evidence="1">
    <location>
        <begin position="149"/>
        <end position="235"/>
    </location>
</feature>
<gene>
    <name evidence="2" type="ORF">UFOPK4121_01160</name>
</gene>
<sequence length="365" mass="39415">MALVFCSAVISPYLTITSLTPGSPSIFDSTSRFIWYRNGHAAVVRAISTVTTPKSEIKSSLTIPNSVMLTFSSGSITPLSTPWTASTVRGVLEPARAKFSSLGSFVLMACSCWRIRWEADLIFRTPNKKQYQHCKYFPPRVPLLGMELATLKALADDTRYSVYRELTNASAPLSAQELADRLGVHANTVRMHLDRLRTVGLVEVESVHRGTVGRPQHTFSATVAPTEADTAATSATLLAGLLGTLAERTGATKSEAISTGRSWGREVAAQSQGRGCLPVLDTELSDLGFSPEVGRGDGTSEGGVRIEFLQCPFRELAEAYPELICNLHRGLCEGVVDFIGGGRVLEFSTLYDPEPCHVTVATATK</sequence>
<dbReference type="InterPro" id="IPR011991">
    <property type="entry name" value="ArsR-like_HTH"/>
</dbReference>
<dbReference type="InterPro" id="IPR036390">
    <property type="entry name" value="WH_DNA-bd_sf"/>
</dbReference>
<dbReference type="EMBL" id="CAFBPQ010000040">
    <property type="protein sequence ID" value="CAB5028778.1"/>
    <property type="molecule type" value="Genomic_DNA"/>
</dbReference>
<evidence type="ECO:0000313" key="2">
    <source>
        <dbReference type="EMBL" id="CAB5028778.1"/>
    </source>
</evidence>
<organism evidence="2">
    <name type="scientific">freshwater metagenome</name>
    <dbReference type="NCBI Taxonomy" id="449393"/>
    <lineage>
        <taxon>unclassified sequences</taxon>
        <taxon>metagenomes</taxon>
        <taxon>ecological metagenomes</taxon>
    </lineage>
</organism>
<proteinExistence type="predicted"/>
<dbReference type="InterPro" id="IPR001845">
    <property type="entry name" value="HTH_ArsR_DNA-bd_dom"/>
</dbReference>
<dbReference type="Gene3D" id="1.10.10.10">
    <property type="entry name" value="Winged helix-like DNA-binding domain superfamily/Winged helix DNA-binding domain"/>
    <property type="match status" value="1"/>
</dbReference>
<dbReference type="CDD" id="cd00090">
    <property type="entry name" value="HTH_ARSR"/>
    <property type="match status" value="1"/>
</dbReference>
<reference evidence="2" key="1">
    <citation type="submission" date="2020-05" db="EMBL/GenBank/DDBJ databases">
        <authorList>
            <person name="Chiriac C."/>
            <person name="Salcher M."/>
            <person name="Ghai R."/>
            <person name="Kavagutti S V."/>
        </authorList>
    </citation>
    <scope>NUCLEOTIDE SEQUENCE</scope>
</reference>
<dbReference type="AlphaFoldDB" id="A0A6J7RK24"/>
<accession>A0A6J7RK24</accession>
<dbReference type="SUPFAM" id="SSF46785">
    <property type="entry name" value="Winged helix' DNA-binding domain"/>
    <property type="match status" value="1"/>
</dbReference>
<dbReference type="InterPro" id="IPR036388">
    <property type="entry name" value="WH-like_DNA-bd_sf"/>
</dbReference>
<dbReference type="Pfam" id="PF12840">
    <property type="entry name" value="HTH_20"/>
    <property type="match status" value="1"/>
</dbReference>
<name>A0A6J7RK24_9ZZZZ</name>
<dbReference type="GO" id="GO:0003700">
    <property type="term" value="F:DNA-binding transcription factor activity"/>
    <property type="evidence" value="ECO:0007669"/>
    <property type="project" value="InterPro"/>
</dbReference>
<protein>
    <submittedName>
        <fullName evidence="2">Unannotated protein</fullName>
    </submittedName>
</protein>